<evidence type="ECO:0000313" key="7">
    <source>
        <dbReference type="EMBL" id="KAK5111152.1"/>
    </source>
</evidence>
<keyword evidence="4" id="KW-0963">Cytoplasm</keyword>
<name>A0AAN7YJF9_9PEZI</name>
<dbReference type="InterPro" id="IPR002848">
    <property type="entry name" value="Translin_fam"/>
</dbReference>
<evidence type="ECO:0000256" key="4">
    <source>
        <dbReference type="ARBA" id="ARBA00022490"/>
    </source>
</evidence>
<dbReference type="Gene3D" id="1.20.58.190">
    <property type="entry name" value="Translin, domain 1"/>
    <property type="match status" value="1"/>
</dbReference>
<evidence type="ECO:0000256" key="2">
    <source>
        <dbReference type="ARBA" id="ARBA00004496"/>
    </source>
</evidence>
<dbReference type="InterPro" id="IPR016069">
    <property type="entry name" value="Translin_C"/>
</dbReference>
<evidence type="ECO:0000256" key="5">
    <source>
        <dbReference type="ARBA" id="ARBA00023242"/>
    </source>
</evidence>
<dbReference type="AlphaFoldDB" id="A0AAN7YJF9"/>
<dbReference type="GO" id="GO:0005634">
    <property type="term" value="C:nucleus"/>
    <property type="evidence" value="ECO:0007669"/>
    <property type="project" value="UniProtKB-SubCell"/>
</dbReference>
<evidence type="ECO:0000256" key="6">
    <source>
        <dbReference type="SAM" id="MobiDB-lite"/>
    </source>
</evidence>
<dbReference type="GO" id="GO:0043565">
    <property type="term" value="F:sequence-specific DNA binding"/>
    <property type="evidence" value="ECO:0007669"/>
    <property type="project" value="InterPro"/>
</dbReference>
<dbReference type="EMBL" id="JAVRRL010000042">
    <property type="protein sequence ID" value="KAK5111152.1"/>
    <property type="molecule type" value="Genomic_DNA"/>
</dbReference>
<proteinExistence type="inferred from homology"/>
<feature type="compositionally biased region" description="Basic and acidic residues" evidence="6">
    <location>
        <begin position="1"/>
        <end position="16"/>
    </location>
</feature>
<evidence type="ECO:0008006" key="9">
    <source>
        <dbReference type="Google" id="ProtNLM"/>
    </source>
</evidence>
<evidence type="ECO:0000256" key="1">
    <source>
        <dbReference type="ARBA" id="ARBA00004123"/>
    </source>
</evidence>
<dbReference type="InterPro" id="IPR036081">
    <property type="entry name" value="Translin_sf"/>
</dbReference>
<accession>A0AAN7YJF9</accession>
<organism evidence="7 8">
    <name type="scientific">Meristemomyces frigidus</name>
    <dbReference type="NCBI Taxonomy" id="1508187"/>
    <lineage>
        <taxon>Eukaryota</taxon>
        <taxon>Fungi</taxon>
        <taxon>Dikarya</taxon>
        <taxon>Ascomycota</taxon>
        <taxon>Pezizomycotina</taxon>
        <taxon>Dothideomycetes</taxon>
        <taxon>Dothideomycetidae</taxon>
        <taxon>Mycosphaerellales</taxon>
        <taxon>Teratosphaeriaceae</taxon>
        <taxon>Meristemomyces</taxon>
    </lineage>
</organism>
<dbReference type="Gene3D" id="1.20.58.200">
    <property type="entry name" value="Translin, domain 2"/>
    <property type="match status" value="1"/>
</dbReference>
<dbReference type="InterPro" id="IPR016068">
    <property type="entry name" value="Translin_N"/>
</dbReference>
<evidence type="ECO:0000256" key="3">
    <source>
        <dbReference type="ARBA" id="ARBA00005902"/>
    </source>
</evidence>
<keyword evidence="5" id="KW-0539">Nucleus</keyword>
<comment type="subcellular location">
    <subcellularLocation>
        <location evidence="2">Cytoplasm</location>
    </subcellularLocation>
    <subcellularLocation>
        <location evidence="1">Nucleus</location>
    </subcellularLocation>
</comment>
<feature type="region of interest" description="Disordered" evidence="6">
    <location>
        <begin position="1"/>
        <end position="23"/>
    </location>
</feature>
<reference evidence="7" key="1">
    <citation type="submission" date="2023-08" db="EMBL/GenBank/DDBJ databases">
        <title>Black Yeasts Isolated from many extreme environments.</title>
        <authorList>
            <person name="Coleine C."/>
            <person name="Stajich J.E."/>
            <person name="Selbmann L."/>
        </authorList>
    </citation>
    <scope>NUCLEOTIDE SEQUENCE</scope>
    <source>
        <strain evidence="7">CCFEE 5401</strain>
    </source>
</reference>
<dbReference type="Proteomes" id="UP001310890">
    <property type="component" value="Unassembled WGS sequence"/>
</dbReference>
<gene>
    <name evidence="7" type="ORF">LTR62_005352</name>
</gene>
<dbReference type="PANTHER" id="PTHR10741">
    <property type="entry name" value="TRANSLIN AND TRANSLIN ASSOCIATED PROTEIN X"/>
    <property type="match status" value="1"/>
</dbReference>
<comment type="caution">
    <text evidence="7">The sequence shown here is derived from an EMBL/GenBank/DDBJ whole genome shotgun (WGS) entry which is preliminary data.</text>
</comment>
<comment type="similarity">
    <text evidence="3">Belongs to the translin family.</text>
</comment>
<evidence type="ECO:0000313" key="8">
    <source>
        <dbReference type="Proteomes" id="UP001310890"/>
    </source>
</evidence>
<dbReference type="Pfam" id="PF01997">
    <property type="entry name" value="Translin"/>
    <property type="match status" value="1"/>
</dbReference>
<dbReference type="CDD" id="cd14820">
    <property type="entry name" value="TRAX"/>
    <property type="match status" value="1"/>
</dbReference>
<protein>
    <recommendedName>
        <fullName evidence="9">Translin</fullName>
    </recommendedName>
</protein>
<dbReference type="GO" id="GO:0005737">
    <property type="term" value="C:cytoplasm"/>
    <property type="evidence" value="ECO:0007669"/>
    <property type="project" value="UniProtKB-SubCell"/>
</dbReference>
<sequence>MGVKRPRDEMEGKEQDGSVQRTSPFMSMFETFRSELDEHHDRRERIIKASRDITAASKKMSVPIFTLQRIRALNQPLPPHATKSNKQYHDTIKTQFAAVSRDLQGLNTYRYSRQITGGCQEWMEAASFQHYLETATLVTYEDASQVLRALDENGPGIELSPEDYVLGIYDMTGELMRFAITAMATSGELPKISNTQGDDMDVDGKATAQQRSVLTDMRELRSGLEGLDAGFGPFAKDAEKKMEVMRQSVEKVERALYGLVVRGAERPKGWNPGVDAGRAVEVEG</sequence>
<dbReference type="SUPFAM" id="SSF74784">
    <property type="entry name" value="Translin"/>
    <property type="match status" value="1"/>
</dbReference>